<evidence type="ECO:0000256" key="4">
    <source>
        <dbReference type="ARBA" id="ARBA00020410"/>
    </source>
</evidence>
<keyword evidence="10" id="KW-0325">Glycoprotein</keyword>
<accession>A0A4S8SQM6</accession>
<evidence type="ECO:0000256" key="1">
    <source>
        <dbReference type="ARBA" id="ARBA00004643"/>
    </source>
</evidence>
<keyword evidence="7 11" id="KW-0256">Endoplasmic reticulum</keyword>
<dbReference type="InterPro" id="IPR042322">
    <property type="entry name" value="Pbn1"/>
</dbReference>
<evidence type="ECO:0000256" key="8">
    <source>
        <dbReference type="ARBA" id="ARBA00022989"/>
    </source>
</evidence>
<dbReference type="EMBL" id="QZAF01000096">
    <property type="protein sequence ID" value="THV73302.1"/>
    <property type="molecule type" value="Genomic_DNA"/>
</dbReference>
<keyword evidence="6 11" id="KW-0812">Transmembrane</keyword>
<comment type="caution">
    <text evidence="12">The sequence shown here is derived from an EMBL/GenBank/DDBJ whole genome shotgun (WGS) entry which is preliminary data.</text>
</comment>
<dbReference type="SMART" id="SM00780">
    <property type="entry name" value="PIG-X"/>
    <property type="match status" value="1"/>
</dbReference>
<organism evidence="12 13">
    <name type="scientific">Aureobasidium pullulans</name>
    <name type="common">Black yeast</name>
    <name type="synonym">Pullularia pullulans</name>
    <dbReference type="NCBI Taxonomy" id="5580"/>
    <lineage>
        <taxon>Eukaryota</taxon>
        <taxon>Fungi</taxon>
        <taxon>Dikarya</taxon>
        <taxon>Ascomycota</taxon>
        <taxon>Pezizomycotina</taxon>
        <taxon>Dothideomycetes</taxon>
        <taxon>Dothideomycetidae</taxon>
        <taxon>Dothideales</taxon>
        <taxon>Saccotheciaceae</taxon>
        <taxon>Aureobasidium</taxon>
    </lineage>
</organism>
<evidence type="ECO:0000256" key="10">
    <source>
        <dbReference type="ARBA" id="ARBA00023180"/>
    </source>
</evidence>
<dbReference type="InterPro" id="IPR013233">
    <property type="entry name" value="PIG-X/PBN1"/>
</dbReference>
<reference evidence="12 13" key="1">
    <citation type="submission" date="2018-10" db="EMBL/GenBank/DDBJ databases">
        <title>Fifty Aureobasidium pullulans genomes reveal a recombining polyextremotolerant generalist.</title>
        <authorList>
            <person name="Gostincar C."/>
            <person name="Turk M."/>
            <person name="Zajc J."/>
            <person name="Gunde-Cimerman N."/>
        </authorList>
    </citation>
    <scope>NUCLEOTIDE SEQUENCE [LARGE SCALE GENOMIC DNA]</scope>
    <source>
        <strain evidence="12 13">EXF-11900</strain>
    </source>
</reference>
<comment type="pathway">
    <text evidence="2 11">Glycolipid biosynthesis; glycosylphosphatidylinositol-anchor biosynthesis.</text>
</comment>
<dbReference type="PANTHER" id="PTHR28533:SF1">
    <property type="entry name" value="PROTEIN PBN1"/>
    <property type="match status" value="1"/>
</dbReference>
<dbReference type="GO" id="GO:0000030">
    <property type="term" value="F:mannosyltransferase activity"/>
    <property type="evidence" value="ECO:0007669"/>
    <property type="project" value="TreeGrafter"/>
</dbReference>
<dbReference type="GO" id="GO:0005789">
    <property type="term" value="C:endoplasmic reticulum membrane"/>
    <property type="evidence" value="ECO:0007669"/>
    <property type="project" value="UniProtKB-SubCell"/>
</dbReference>
<feature type="transmembrane region" description="Helical" evidence="11">
    <location>
        <begin position="500"/>
        <end position="519"/>
    </location>
</feature>
<dbReference type="GO" id="GO:0006506">
    <property type="term" value="P:GPI anchor biosynthetic process"/>
    <property type="evidence" value="ECO:0007669"/>
    <property type="project" value="UniProtKB-UniPathway"/>
</dbReference>
<proteinExistence type="inferred from homology"/>
<comment type="subcellular location">
    <subcellularLocation>
        <location evidence="11">Endoplasmic reticulum membrane</location>
        <topology evidence="11">Single-pass membrane protein</topology>
    </subcellularLocation>
    <subcellularLocation>
        <location evidence="1">Endoplasmic reticulum membrane</location>
        <topology evidence="1">Single-pass type III membrane protein</topology>
    </subcellularLocation>
</comment>
<keyword evidence="5 11" id="KW-0337">GPI-anchor biosynthesis</keyword>
<gene>
    <name evidence="12" type="ORF">D6D28_03362</name>
</gene>
<dbReference type="Proteomes" id="UP000304951">
    <property type="component" value="Unassembled WGS sequence"/>
</dbReference>
<evidence type="ECO:0000256" key="11">
    <source>
        <dbReference type="RuleBase" id="RU366056"/>
    </source>
</evidence>
<keyword evidence="8 11" id="KW-1133">Transmembrane helix</keyword>
<dbReference type="AlphaFoldDB" id="A0A4S8SQM6"/>
<evidence type="ECO:0000256" key="3">
    <source>
        <dbReference type="ARBA" id="ARBA00010345"/>
    </source>
</evidence>
<comment type="similarity">
    <text evidence="3 11">Belongs to the PIGX family.</text>
</comment>
<dbReference type="GO" id="GO:1990529">
    <property type="term" value="C:glycosylphosphatidylinositol-mannosyltransferase I complex"/>
    <property type="evidence" value="ECO:0007669"/>
    <property type="project" value="TreeGrafter"/>
</dbReference>
<evidence type="ECO:0000256" key="5">
    <source>
        <dbReference type="ARBA" id="ARBA00022502"/>
    </source>
</evidence>
<evidence type="ECO:0000256" key="9">
    <source>
        <dbReference type="ARBA" id="ARBA00023136"/>
    </source>
</evidence>
<dbReference type="UniPathway" id="UPA00196"/>
<feature type="non-terminal residue" evidence="12">
    <location>
        <position position="1"/>
    </location>
</feature>
<evidence type="ECO:0000313" key="13">
    <source>
        <dbReference type="Proteomes" id="UP000304951"/>
    </source>
</evidence>
<evidence type="ECO:0000256" key="2">
    <source>
        <dbReference type="ARBA" id="ARBA00004687"/>
    </source>
</evidence>
<sequence>ARFDVSGRLSLSAQSRSAAARLQVATLAFVDYTMKQRITYLLHEAGGVDPETLDVGKDSIKLPGLKAAKEWRVTLGTRELPKEVSSVLEQSHEIHIRWSAEWNYDAVTPFSSRVPSGFHVFYTPGENASSDTLCPLLGQIFGDAVECASVKESFSTPPILSERFAMSAKYQYYKPLARLTRFIGYLSSTMCDSSDVSCHSQVASLAQASSLDLDYDMISHALRVTAYWDWAVAADGSQGVWDETLHLQPSSDALEVGILNVEKANEEGEIALSGLLTVVGEDTKPSATMFSFPARHHAVSKQPEELSFETSFRQPTGLHPALELKFPANALTQPDESCALHAYLTLPSSVFIDRYQLSDPLFLASQNLIALRSLSGATDLEAPVWTTPQWGSAALLELAHPETPSVNNDTWSVTVPLHTRYMLPSTDGTHTAHIPWPAVFWACEAEDGLKMSVNPFDRTNIGYDGLFGPKTLFHHIGASAETKTLMETLEIPVLDKTKTGFVEIGTGVTVLLGFLWVLWSMIKGNSKATSEAGKKE</sequence>
<dbReference type="Pfam" id="PF08320">
    <property type="entry name" value="PIG-X"/>
    <property type="match status" value="1"/>
</dbReference>
<comment type="function">
    <text evidence="11">Required for proper folding and/or the stability of a subset of proteins in the endoplasmic reticulum. Component of glycosylphosphatidylinositol-mannosyltransferase 1 which transfers the first of the 4 mannoses in the GPI-anchor precursors during GPI-anchor biosynthesis. Probably acts by stabilizing the mannosyltransferase GPI14.</text>
</comment>
<dbReference type="PANTHER" id="PTHR28533">
    <property type="entry name" value="PROTEIN PBN1"/>
    <property type="match status" value="1"/>
</dbReference>
<evidence type="ECO:0000313" key="12">
    <source>
        <dbReference type="EMBL" id="THV73302.1"/>
    </source>
</evidence>
<evidence type="ECO:0000256" key="6">
    <source>
        <dbReference type="ARBA" id="ARBA00022692"/>
    </source>
</evidence>
<evidence type="ECO:0000256" key="7">
    <source>
        <dbReference type="ARBA" id="ARBA00022824"/>
    </source>
</evidence>
<keyword evidence="9 11" id="KW-0472">Membrane</keyword>
<name>A0A4S8SQM6_AURPU</name>
<protein>
    <recommendedName>
        <fullName evidence="4 11">Protein PBN1</fullName>
    </recommendedName>
</protein>